<dbReference type="AlphaFoldDB" id="A0A4Y2G7R3"/>
<keyword evidence="2" id="KW-1185">Reference proteome</keyword>
<organism evidence="1 2">
    <name type="scientific">Araneus ventricosus</name>
    <name type="common">Orbweaver spider</name>
    <name type="synonym">Epeira ventricosa</name>
    <dbReference type="NCBI Taxonomy" id="182803"/>
    <lineage>
        <taxon>Eukaryota</taxon>
        <taxon>Metazoa</taxon>
        <taxon>Ecdysozoa</taxon>
        <taxon>Arthropoda</taxon>
        <taxon>Chelicerata</taxon>
        <taxon>Arachnida</taxon>
        <taxon>Araneae</taxon>
        <taxon>Araneomorphae</taxon>
        <taxon>Entelegynae</taxon>
        <taxon>Araneoidea</taxon>
        <taxon>Araneidae</taxon>
        <taxon>Araneus</taxon>
    </lineage>
</organism>
<comment type="caution">
    <text evidence="1">The sequence shown here is derived from an EMBL/GenBank/DDBJ whole genome shotgun (WGS) entry which is preliminary data.</text>
</comment>
<sequence length="114" mass="12923">MIPIILWQDMAATLFTARLEGRSVAKSAIVMILGVEDCGPRGRALRPSTPSLSYKNFMQNLAEIYSFDVSMTDQFQLFSLLRVGVIVFADEHNFKNAIMTQFNLDELKLRFEAT</sequence>
<protein>
    <submittedName>
        <fullName evidence="1">Uncharacterized protein</fullName>
    </submittedName>
</protein>
<name>A0A4Y2G7R3_ARAVE</name>
<evidence type="ECO:0000313" key="1">
    <source>
        <dbReference type="EMBL" id="GBM49623.1"/>
    </source>
</evidence>
<accession>A0A4Y2G7R3</accession>
<evidence type="ECO:0000313" key="2">
    <source>
        <dbReference type="Proteomes" id="UP000499080"/>
    </source>
</evidence>
<dbReference type="Proteomes" id="UP000499080">
    <property type="component" value="Unassembled WGS sequence"/>
</dbReference>
<reference evidence="1 2" key="1">
    <citation type="journal article" date="2019" name="Sci. Rep.">
        <title>Orb-weaving spider Araneus ventricosus genome elucidates the spidroin gene catalogue.</title>
        <authorList>
            <person name="Kono N."/>
            <person name="Nakamura H."/>
            <person name="Ohtoshi R."/>
            <person name="Moran D.A.P."/>
            <person name="Shinohara A."/>
            <person name="Yoshida Y."/>
            <person name="Fujiwara M."/>
            <person name="Mori M."/>
            <person name="Tomita M."/>
            <person name="Arakawa K."/>
        </authorList>
    </citation>
    <scope>NUCLEOTIDE SEQUENCE [LARGE SCALE GENOMIC DNA]</scope>
</reference>
<proteinExistence type="predicted"/>
<gene>
    <name evidence="1" type="ORF">AVEN_249002_1</name>
</gene>
<dbReference type="EMBL" id="BGPR01001265">
    <property type="protein sequence ID" value="GBM49623.1"/>
    <property type="molecule type" value="Genomic_DNA"/>
</dbReference>